<feature type="compositionally biased region" description="Basic and acidic residues" evidence="1">
    <location>
        <begin position="247"/>
        <end position="262"/>
    </location>
</feature>
<gene>
    <name evidence="2" type="ORF">AVDCRST_MAG20-2252</name>
</gene>
<sequence>GHGYRRRRVQRDPTPPPGCRGLGQGQLRQLRGPVVGVGRAHRGDRRDARHRPPARAQDRPRHLDQGGVDRVRHLDLDRARLRPRDALLARRAGGRRVLRRLPDREEPLDRQRLRVGGDLLVLRSPPAVPVQGPVLGHLRGPRAACHLHLRRRLPDRALRVGPLHLRRLPALHGGQDRQARREPRRRLQQQHRHEGGAQAVPDDGPVRRPEALHRRERQARGDPVVRSARPHRGHRRGLRRRLRARHPGREPGAVHRVRLERVRHPRPAVALLPPRRDAGQVPVPQHRPGRHPRLRRHQDAPHRRALRDPPAHPGVAQCDLRCPPGGDRRLPPSRQAGSRPWHRPPGRPAGDRCARRRAARWGGPGPDEQRPGAV</sequence>
<dbReference type="EMBL" id="CADCSY010000103">
    <property type="protein sequence ID" value="CAA9251898.1"/>
    <property type="molecule type" value="Genomic_DNA"/>
</dbReference>
<protein>
    <submittedName>
        <fullName evidence="2">Integral membrane protein TerC</fullName>
    </submittedName>
</protein>
<proteinExistence type="predicted"/>
<dbReference type="AlphaFoldDB" id="A0A6J4IH40"/>
<feature type="region of interest" description="Disordered" evidence="1">
    <location>
        <begin position="1"/>
        <end position="68"/>
    </location>
</feature>
<feature type="compositionally biased region" description="Low complexity" evidence="1">
    <location>
        <begin position="25"/>
        <end position="38"/>
    </location>
</feature>
<feature type="compositionally biased region" description="Basic and acidic residues" evidence="1">
    <location>
        <begin position="56"/>
        <end position="68"/>
    </location>
</feature>
<reference evidence="2" key="1">
    <citation type="submission" date="2020-02" db="EMBL/GenBank/DDBJ databases">
        <authorList>
            <person name="Meier V. D."/>
        </authorList>
    </citation>
    <scope>NUCLEOTIDE SEQUENCE</scope>
    <source>
        <strain evidence="2">AVDCRST_MAG20</strain>
    </source>
</reference>
<feature type="compositionally biased region" description="Basic residues" evidence="1">
    <location>
        <begin position="228"/>
        <end position="246"/>
    </location>
</feature>
<feature type="compositionally biased region" description="Basic and acidic residues" evidence="1">
    <location>
        <begin position="297"/>
        <end position="310"/>
    </location>
</feature>
<name>A0A6J4IH40_9ACTN</name>
<feature type="region of interest" description="Disordered" evidence="1">
    <location>
        <begin position="169"/>
        <end position="374"/>
    </location>
</feature>
<organism evidence="2">
    <name type="scientific">uncultured Acidimicrobiales bacterium</name>
    <dbReference type="NCBI Taxonomy" id="310071"/>
    <lineage>
        <taxon>Bacteria</taxon>
        <taxon>Bacillati</taxon>
        <taxon>Actinomycetota</taxon>
        <taxon>Acidimicrobiia</taxon>
        <taxon>Acidimicrobiales</taxon>
        <taxon>environmental samples</taxon>
    </lineage>
</organism>
<feature type="compositionally biased region" description="Basic residues" evidence="1">
    <location>
        <begin position="39"/>
        <end position="53"/>
    </location>
</feature>
<feature type="compositionally biased region" description="Basic and acidic residues" evidence="1">
    <location>
        <begin position="204"/>
        <end position="213"/>
    </location>
</feature>
<feature type="compositionally biased region" description="Basic residues" evidence="1">
    <location>
        <begin position="287"/>
        <end position="296"/>
    </location>
</feature>
<feature type="non-terminal residue" evidence="2">
    <location>
        <position position="1"/>
    </location>
</feature>
<accession>A0A6J4IH40</accession>
<evidence type="ECO:0000256" key="1">
    <source>
        <dbReference type="SAM" id="MobiDB-lite"/>
    </source>
</evidence>
<feature type="non-terminal residue" evidence="2">
    <location>
        <position position="374"/>
    </location>
</feature>
<evidence type="ECO:0000313" key="2">
    <source>
        <dbReference type="EMBL" id="CAA9251898.1"/>
    </source>
</evidence>